<dbReference type="InterPro" id="IPR036047">
    <property type="entry name" value="F-box-like_dom_sf"/>
</dbReference>
<keyword evidence="4" id="KW-1185">Reference proteome</keyword>
<protein>
    <recommendedName>
        <fullName evidence="2">F-box domain-containing protein</fullName>
    </recommendedName>
</protein>
<dbReference type="EMBL" id="KI392710">
    <property type="protein sequence ID" value="ERN11183.1"/>
    <property type="molecule type" value="Genomic_DNA"/>
</dbReference>
<name>W1PT29_AMBTC</name>
<dbReference type="Gene3D" id="1.20.1280.50">
    <property type="match status" value="1"/>
</dbReference>
<evidence type="ECO:0000313" key="3">
    <source>
        <dbReference type="EMBL" id="ERN11183.1"/>
    </source>
</evidence>
<dbReference type="InterPro" id="IPR013187">
    <property type="entry name" value="F-box-assoc_dom_typ3"/>
</dbReference>
<proteinExistence type="predicted"/>
<dbReference type="SUPFAM" id="SSF81383">
    <property type="entry name" value="F-box domain"/>
    <property type="match status" value="1"/>
</dbReference>
<evidence type="ECO:0000256" key="1">
    <source>
        <dbReference type="SAM" id="MobiDB-lite"/>
    </source>
</evidence>
<dbReference type="InterPro" id="IPR001810">
    <property type="entry name" value="F-box_dom"/>
</dbReference>
<dbReference type="InterPro" id="IPR015915">
    <property type="entry name" value="Kelch-typ_b-propeller"/>
</dbReference>
<dbReference type="Pfam" id="PF12937">
    <property type="entry name" value="F-box-like"/>
    <property type="match status" value="1"/>
</dbReference>
<feature type="compositionally biased region" description="Basic residues" evidence="1">
    <location>
        <begin position="1"/>
        <end position="13"/>
    </location>
</feature>
<dbReference type="GO" id="GO:0004842">
    <property type="term" value="F:ubiquitin-protein transferase activity"/>
    <property type="evidence" value="ECO:0000318"/>
    <property type="project" value="GO_Central"/>
</dbReference>
<organism evidence="3 4">
    <name type="scientific">Amborella trichopoda</name>
    <dbReference type="NCBI Taxonomy" id="13333"/>
    <lineage>
        <taxon>Eukaryota</taxon>
        <taxon>Viridiplantae</taxon>
        <taxon>Streptophyta</taxon>
        <taxon>Embryophyta</taxon>
        <taxon>Tracheophyta</taxon>
        <taxon>Spermatophyta</taxon>
        <taxon>Magnoliopsida</taxon>
        <taxon>Amborellales</taxon>
        <taxon>Amborellaceae</taxon>
        <taxon>Amborella</taxon>
    </lineage>
</organism>
<feature type="region of interest" description="Disordered" evidence="1">
    <location>
        <begin position="1"/>
        <end position="32"/>
    </location>
</feature>
<dbReference type="PANTHER" id="PTHR31672">
    <property type="entry name" value="BNACNNG10540D PROTEIN"/>
    <property type="match status" value="1"/>
</dbReference>
<evidence type="ECO:0000313" key="4">
    <source>
        <dbReference type="Proteomes" id="UP000017836"/>
    </source>
</evidence>
<dbReference type="InterPro" id="IPR050796">
    <property type="entry name" value="SCF_F-box_component"/>
</dbReference>
<dbReference type="GO" id="GO:0031146">
    <property type="term" value="P:SCF-dependent proteasomal ubiquitin-dependent protein catabolic process"/>
    <property type="evidence" value="ECO:0000318"/>
    <property type="project" value="GO_Central"/>
</dbReference>
<sequence>MVKKLVNSKKRKHLNDASSSEAEDNASPTPEEVYSIDEEMTNDTSLVAANTMLRSLADLPEDTVLKILLGLPAEDICRLKPVCKSWELQLSSSGFSERHHVSPPMPSETFAIVSLSSGCYFLRTLSLPTAKVALRKLELYRMEGCVKQMVCSHGMMCYRTEDDFKDIFVCNPISQEYIVLPPINNHDFDIQGFYFDPVSYNFKVFVWFWHVGTSSRWLCMFSSEIGYWTTIAPGTWGVTYSGWFLTLHNMLYQTEEYDVLSFNMETEEWKHIPMPSGVSGFQCSLLEWEGRLCLVQGPKRGQLIIWGLAETMWEKVMELSLEKKFYRRDRYPHNYNLGIVSHCRSLLIARIVRNCIEVLAYDSNSSKRDINWKFRWDSKLADNSILRIFPFTATLLKCRTAVDRFRSSPQSGP</sequence>
<dbReference type="Proteomes" id="UP000017836">
    <property type="component" value="Unassembled WGS sequence"/>
</dbReference>
<dbReference type="OMA" id="AHVFEFR"/>
<dbReference type="AlphaFoldDB" id="W1PT29"/>
<evidence type="ECO:0000259" key="2">
    <source>
        <dbReference type="PROSITE" id="PS50181"/>
    </source>
</evidence>
<feature type="domain" description="F-box" evidence="2">
    <location>
        <begin position="53"/>
        <end position="98"/>
    </location>
</feature>
<dbReference type="PROSITE" id="PS50181">
    <property type="entry name" value="FBOX"/>
    <property type="match status" value="1"/>
</dbReference>
<gene>
    <name evidence="3" type="ORF">AMTR_s00024p00202820</name>
</gene>
<reference evidence="4" key="1">
    <citation type="journal article" date="2013" name="Science">
        <title>The Amborella genome and the evolution of flowering plants.</title>
        <authorList>
            <consortium name="Amborella Genome Project"/>
        </authorList>
    </citation>
    <scope>NUCLEOTIDE SEQUENCE [LARGE SCALE GENOMIC DNA]</scope>
</reference>
<dbReference type="HOGENOM" id="CLU_055525_0_0_1"/>
<dbReference type="Gramene" id="ERN11183">
    <property type="protein sequence ID" value="ERN11183"/>
    <property type="gene ID" value="AMTR_s00024p00202820"/>
</dbReference>
<dbReference type="SUPFAM" id="SSF117281">
    <property type="entry name" value="Kelch motif"/>
    <property type="match status" value="1"/>
</dbReference>
<accession>W1PT29</accession>
<dbReference type="Pfam" id="PF08268">
    <property type="entry name" value="FBA_3"/>
    <property type="match status" value="1"/>
</dbReference>